<protein>
    <recommendedName>
        <fullName evidence="9">ATP-dependent dethiobiotin synthetase BioD</fullName>
        <ecNumber evidence="9">6.3.3.3</ecNumber>
    </recommendedName>
    <alternativeName>
        <fullName evidence="9">DTB synthetase</fullName>
        <shortName evidence="9">DTBS</shortName>
    </alternativeName>
    <alternativeName>
        <fullName evidence="9">Dethiobiotin synthase</fullName>
    </alternativeName>
</protein>
<evidence type="ECO:0000313" key="10">
    <source>
        <dbReference type="EMBL" id="MFC3163320.1"/>
    </source>
</evidence>
<comment type="cofactor">
    <cofactor evidence="9">
        <name>Mg(2+)</name>
        <dbReference type="ChEBI" id="CHEBI:18420"/>
    </cofactor>
</comment>
<name>A0ABV7I325_9HYPH</name>
<dbReference type="RefSeq" id="WP_182305624.1">
    <property type="nucleotide sequence ID" value="NZ_CP059896.1"/>
</dbReference>
<feature type="binding site" evidence="9">
    <location>
        <position position="44"/>
    </location>
    <ligand>
        <name>ATP</name>
        <dbReference type="ChEBI" id="CHEBI:30616"/>
    </ligand>
</feature>
<dbReference type="HAMAP" id="MF_00336">
    <property type="entry name" value="BioD"/>
    <property type="match status" value="1"/>
</dbReference>
<evidence type="ECO:0000256" key="4">
    <source>
        <dbReference type="ARBA" id="ARBA00022741"/>
    </source>
</evidence>
<keyword evidence="11" id="KW-1185">Reference proteome</keyword>
<feature type="binding site" evidence="9">
    <location>
        <position position="17"/>
    </location>
    <ligand>
        <name>Mg(2+)</name>
        <dbReference type="ChEBI" id="CHEBI:18420"/>
    </ligand>
</feature>
<evidence type="ECO:0000256" key="8">
    <source>
        <dbReference type="ARBA" id="ARBA00047386"/>
    </source>
</evidence>
<dbReference type="GO" id="GO:0004141">
    <property type="term" value="F:dethiobiotin synthase activity"/>
    <property type="evidence" value="ECO:0007669"/>
    <property type="project" value="UniProtKB-EC"/>
</dbReference>
<keyword evidence="5 9" id="KW-0093">Biotin biosynthesis</keyword>
<reference evidence="11" key="1">
    <citation type="journal article" date="2019" name="Int. J. Syst. Evol. Microbiol.">
        <title>The Global Catalogue of Microorganisms (GCM) 10K type strain sequencing project: providing services to taxonomists for standard genome sequencing and annotation.</title>
        <authorList>
            <consortium name="The Broad Institute Genomics Platform"/>
            <consortium name="The Broad Institute Genome Sequencing Center for Infectious Disease"/>
            <person name="Wu L."/>
            <person name="Ma J."/>
        </authorList>
    </citation>
    <scope>NUCLEOTIDE SEQUENCE [LARGE SCALE GENOMIC DNA]</scope>
    <source>
        <strain evidence="11">KCTC 52231</strain>
    </source>
</reference>
<evidence type="ECO:0000256" key="9">
    <source>
        <dbReference type="HAMAP-Rule" id="MF_00336"/>
    </source>
</evidence>
<feature type="active site" evidence="9">
    <location>
        <position position="33"/>
    </location>
</feature>
<gene>
    <name evidence="9 10" type="primary">bioD</name>
    <name evidence="10" type="ORF">ACFOHV_08520</name>
</gene>
<feature type="binding site" evidence="9">
    <location>
        <begin position="100"/>
        <end position="103"/>
    </location>
    <ligand>
        <name>ATP</name>
        <dbReference type="ChEBI" id="CHEBI:30616"/>
    </ligand>
</feature>
<evidence type="ECO:0000256" key="3">
    <source>
        <dbReference type="ARBA" id="ARBA00022723"/>
    </source>
</evidence>
<evidence type="ECO:0000256" key="5">
    <source>
        <dbReference type="ARBA" id="ARBA00022756"/>
    </source>
</evidence>
<evidence type="ECO:0000256" key="1">
    <source>
        <dbReference type="ARBA" id="ARBA00022490"/>
    </source>
</evidence>
<keyword evidence="6 9" id="KW-0067">ATP-binding</keyword>
<keyword evidence="2 9" id="KW-0436">Ligase</keyword>
<dbReference type="InterPro" id="IPR004472">
    <property type="entry name" value="DTB_synth_BioD"/>
</dbReference>
<dbReference type="PANTHER" id="PTHR43210:SF2">
    <property type="entry name" value="ATP-DEPENDENT DETHIOBIOTIN SYNTHETASE BIOD 2"/>
    <property type="match status" value="1"/>
</dbReference>
<comment type="subcellular location">
    <subcellularLocation>
        <location evidence="9">Cytoplasm</location>
    </subcellularLocation>
</comment>
<comment type="catalytic activity">
    <reaction evidence="9">
        <text>(7R,8S)-7,8-diammoniononanoate + CO2 + ATP = (4R,5S)-dethiobiotin + ADP + phosphate + 3 H(+)</text>
        <dbReference type="Rhea" id="RHEA:15805"/>
        <dbReference type="ChEBI" id="CHEBI:15378"/>
        <dbReference type="ChEBI" id="CHEBI:16526"/>
        <dbReference type="ChEBI" id="CHEBI:30616"/>
        <dbReference type="ChEBI" id="CHEBI:43474"/>
        <dbReference type="ChEBI" id="CHEBI:149469"/>
        <dbReference type="ChEBI" id="CHEBI:149473"/>
        <dbReference type="ChEBI" id="CHEBI:456216"/>
        <dbReference type="EC" id="6.3.3.3"/>
    </reaction>
</comment>
<comment type="similarity">
    <text evidence="9">Belongs to the dethiobiotin synthetase family.</text>
</comment>
<keyword evidence="1 9" id="KW-0963">Cytoplasm</keyword>
<feature type="binding site" evidence="9">
    <location>
        <begin position="13"/>
        <end position="18"/>
    </location>
    <ligand>
        <name>ATP</name>
        <dbReference type="ChEBI" id="CHEBI:30616"/>
    </ligand>
</feature>
<dbReference type="SUPFAM" id="SSF52540">
    <property type="entry name" value="P-loop containing nucleoside triphosphate hydrolases"/>
    <property type="match status" value="1"/>
</dbReference>
<proteinExistence type="inferred from homology"/>
<feature type="binding site" evidence="9">
    <location>
        <position position="100"/>
    </location>
    <ligand>
        <name>Mg(2+)</name>
        <dbReference type="ChEBI" id="CHEBI:18420"/>
    </ligand>
</feature>
<dbReference type="EC" id="6.3.3.3" evidence="9"/>
<comment type="caution">
    <text evidence="9">Lacks conserved residue(s) required for the propagation of feature annotation.</text>
</comment>
<comment type="pathway">
    <text evidence="9">Cofactor biosynthesis; biotin biosynthesis; biotin from 7,8-diaminononanoate: step 1/2.</text>
</comment>
<evidence type="ECO:0000256" key="2">
    <source>
        <dbReference type="ARBA" id="ARBA00022598"/>
    </source>
</evidence>
<evidence type="ECO:0000256" key="6">
    <source>
        <dbReference type="ARBA" id="ARBA00022840"/>
    </source>
</evidence>
<sequence length="213" mass="23145">MSARYVVTGTDTGVGKTVFAAALTAALDGFYWKPIQSGLEDETDSETVARLCGLADNRVLPELWRLRTPASPHIAAEIDNVSIDPDAIDPPAIDGPLVIEGAGGLMVPLTPDRLFIDVFARWGHPVIVCARTRLGTINHTLLSIEALRSRNVPVLGVAFIGDPDEHVEASIAHLGRVRRLGRLPFLADLNPSTLVRAFRDHFDLSIFQPESRP</sequence>
<keyword evidence="4 9" id="KW-0547">Nucleotide-binding</keyword>
<comment type="function">
    <text evidence="9">Catalyzes a mechanistically unusual reaction, the ATP-dependent insertion of CO2 between the N7 and N8 nitrogen atoms of 7,8-diaminopelargonic acid (DAPA, also called 7,8-diammoniononanoate) to form a ureido ring.</text>
</comment>
<comment type="caution">
    <text evidence="10">The sequence shown here is derived from an EMBL/GenBank/DDBJ whole genome shotgun (WGS) entry which is preliminary data.</text>
</comment>
<dbReference type="Proteomes" id="UP001595647">
    <property type="component" value="Unassembled WGS sequence"/>
</dbReference>
<dbReference type="PANTHER" id="PTHR43210">
    <property type="entry name" value="DETHIOBIOTIN SYNTHETASE"/>
    <property type="match status" value="1"/>
</dbReference>
<evidence type="ECO:0000313" key="11">
    <source>
        <dbReference type="Proteomes" id="UP001595647"/>
    </source>
</evidence>
<feature type="binding site" evidence="9">
    <location>
        <begin position="184"/>
        <end position="186"/>
    </location>
    <ligand>
        <name>ATP</name>
        <dbReference type="ChEBI" id="CHEBI:30616"/>
    </ligand>
</feature>
<organism evidence="10 11">
    <name type="scientific">Ciceribacter thiooxidans</name>
    <dbReference type="NCBI Taxonomy" id="1969821"/>
    <lineage>
        <taxon>Bacteria</taxon>
        <taxon>Pseudomonadati</taxon>
        <taxon>Pseudomonadota</taxon>
        <taxon>Alphaproteobacteria</taxon>
        <taxon>Hyphomicrobiales</taxon>
        <taxon>Rhizobiaceae</taxon>
        <taxon>Ciceribacter</taxon>
    </lineage>
</organism>
<feature type="binding site" evidence="9">
    <location>
        <position position="44"/>
    </location>
    <ligand>
        <name>Mg(2+)</name>
        <dbReference type="ChEBI" id="CHEBI:18420"/>
    </ligand>
</feature>
<comment type="catalytic activity">
    <reaction evidence="8">
        <text>(7R,8S)-8-amino-7-(carboxyamino)nonanoate + ATP = (4R,5S)-dethiobiotin + ADP + phosphate + H(+)</text>
        <dbReference type="Rhea" id="RHEA:63684"/>
        <dbReference type="ChEBI" id="CHEBI:15378"/>
        <dbReference type="ChEBI" id="CHEBI:30616"/>
        <dbReference type="ChEBI" id="CHEBI:43474"/>
        <dbReference type="ChEBI" id="CHEBI:149470"/>
        <dbReference type="ChEBI" id="CHEBI:149473"/>
        <dbReference type="ChEBI" id="CHEBI:456216"/>
    </reaction>
</comment>
<dbReference type="EMBL" id="JBHRTG010000007">
    <property type="protein sequence ID" value="MFC3163320.1"/>
    <property type="molecule type" value="Genomic_DNA"/>
</dbReference>
<dbReference type="InterPro" id="IPR027417">
    <property type="entry name" value="P-loop_NTPase"/>
</dbReference>
<comment type="subunit">
    <text evidence="9">Homodimer.</text>
</comment>
<accession>A0ABV7I325</accession>
<evidence type="ECO:0000256" key="7">
    <source>
        <dbReference type="ARBA" id="ARBA00022842"/>
    </source>
</evidence>
<dbReference type="Pfam" id="PF13500">
    <property type="entry name" value="AAA_26"/>
    <property type="match status" value="1"/>
</dbReference>
<dbReference type="NCBIfam" id="TIGR00347">
    <property type="entry name" value="bioD"/>
    <property type="match status" value="1"/>
</dbReference>
<keyword evidence="3 9" id="KW-0479">Metal-binding</keyword>
<feature type="binding site" evidence="9">
    <location>
        <position position="37"/>
    </location>
    <ligand>
        <name>substrate</name>
    </ligand>
</feature>
<keyword evidence="7 9" id="KW-0460">Magnesium</keyword>
<dbReference type="CDD" id="cd03109">
    <property type="entry name" value="DTBS"/>
    <property type="match status" value="1"/>
</dbReference>
<dbReference type="PIRSF" id="PIRSF006755">
    <property type="entry name" value="DTB_synth"/>
    <property type="match status" value="1"/>
</dbReference>
<dbReference type="Gene3D" id="3.40.50.300">
    <property type="entry name" value="P-loop containing nucleotide triphosphate hydrolases"/>
    <property type="match status" value="1"/>
</dbReference>